<dbReference type="Proteomes" id="UP000636891">
    <property type="component" value="Unassembled WGS sequence"/>
</dbReference>
<dbReference type="InterPro" id="IPR050736">
    <property type="entry name" value="Sensor_HK_Regulatory"/>
</dbReference>
<keyword evidence="9" id="KW-1185">Reference proteome</keyword>
<evidence type="ECO:0000256" key="5">
    <source>
        <dbReference type="ARBA" id="ARBA00022777"/>
    </source>
</evidence>
<dbReference type="SMART" id="SM00387">
    <property type="entry name" value="HATPase_c"/>
    <property type="match status" value="1"/>
</dbReference>
<dbReference type="EMBL" id="JACOOK010000002">
    <property type="protein sequence ID" value="MBC5616341.1"/>
    <property type="molecule type" value="Genomic_DNA"/>
</dbReference>
<evidence type="ECO:0000256" key="4">
    <source>
        <dbReference type="ARBA" id="ARBA00022679"/>
    </source>
</evidence>
<gene>
    <name evidence="8" type="ORF">H8S08_04805</name>
</gene>
<evidence type="ECO:0000256" key="1">
    <source>
        <dbReference type="ARBA" id="ARBA00000085"/>
    </source>
</evidence>
<dbReference type="PANTHER" id="PTHR43711:SF31">
    <property type="entry name" value="HISTIDINE KINASE"/>
    <property type="match status" value="1"/>
</dbReference>
<dbReference type="EC" id="2.7.13.3" evidence="2"/>
<evidence type="ECO:0000256" key="2">
    <source>
        <dbReference type="ARBA" id="ARBA00012438"/>
    </source>
</evidence>
<dbReference type="PANTHER" id="PTHR43711">
    <property type="entry name" value="TWO-COMPONENT HISTIDINE KINASE"/>
    <property type="match status" value="1"/>
</dbReference>
<accession>A0ABR7CL11</accession>
<dbReference type="Gene3D" id="3.30.450.20">
    <property type="entry name" value="PAS domain"/>
    <property type="match status" value="1"/>
</dbReference>
<comment type="catalytic activity">
    <reaction evidence="1">
        <text>ATP + protein L-histidine = ADP + protein N-phospho-L-histidine.</text>
        <dbReference type="EC" id="2.7.13.3"/>
    </reaction>
</comment>
<dbReference type="CDD" id="cd00082">
    <property type="entry name" value="HisKA"/>
    <property type="match status" value="1"/>
</dbReference>
<sequence length="422" mass="47783">MERIVSGEQSIELPVNTYVRKLGSEDKFYVKGQFIGEYDGRRLIRIFFLFRNIEEELTREYVLEMALTDAKIFPWFFDIEQNKMIIDARWFTHLGIPVGDCTLTADEFAARVHPEERDGLIEALMSQIAGKLNTDLFTYRLQRADGTWEWFQEKSVYLGRTEGAPYRIVGVCQSIQNHKIVEQNLIAARDRAQESDRLKSAFLTNISHEIRTPLNAIVGFSNLLTHGDIAIDSSEGQEFVSLINTNSNQLLALISDVLDLSKIESGTMEYNFAECGLGRLLSDIYHNYLLDMRPDVRFDLMLPDEDMKITTDAVRLRQVLDHLLSNAAKFTFAGHIGLGYAIAADVRTVELFVEDTGCGIPEDKQRDIFKRFFKVDSFVQGAGLGLPICRTITERLGGTVSFVSRFGEGSRFAVTLPLDGES</sequence>
<evidence type="ECO:0000256" key="6">
    <source>
        <dbReference type="ARBA" id="ARBA00023012"/>
    </source>
</evidence>
<dbReference type="Pfam" id="PF02518">
    <property type="entry name" value="HATPase_c"/>
    <property type="match status" value="1"/>
</dbReference>
<name>A0ABR7CL11_9BACT</name>
<evidence type="ECO:0000259" key="7">
    <source>
        <dbReference type="PROSITE" id="PS50109"/>
    </source>
</evidence>
<dbReference type="InterPro" id="IPR035965">
    <property type="entry name" value="PAS-like_dom_sf"/>
</dbReference>
<comment type="caution">
    <text evidence="8">The sequence shown here is derived from an EMBL/GenBank/DDBJ whole genome shotgun (WGS) entry which is preliminary data.</text>
</comment>
<dbReference type="SUPFAM" id="SSF55874">
    <property type="entry name" value="ATPase domain of HSP90 chaperone/DNA topoisomerase II/histidine kinase"/>
    <property type="match status" value="1"/>
</dbReference>
<evidence type="ECO:0000313" key="9">
    <source>
        <dbReference type="Proteomes" id="UP000636891"/>
    </source>
</evidence>
<organism evidence="8 9">
    <name type="scientific">Alistipes hominis</name>
    <dbReference type="NCBI Taxonomy" id="2763015"/>
    <lineage>
        <taxon>Bacteria</taxon>
        <taxon>Pseudomonadati</taxon>
        <taxon>Bacteroidota</taxon>
        <taxon>Bacteroidia</taxon>
        <taxon>Bacteroidales</taxon>
        <taxon>Rikenellaceae</taxon>
        <taxon>Alistipes</taxon>
    </lineage>
</organism>
<protein>
    <recommendedName>
        <fullName evidence="2">histidine kinase</fullName>
        <ecNumber evidence="2">2.7.13.3</ecNumber>
    </recommendedName>
</protein>
<dbReference type="PRINTS" id="PR00344">
    <property type="entry name" value="BCTRLSENSOR"/>
</dbReference>
<dbReference type="PROSITE" id="PS50109">
    <property type="entry name" value="HIS_KIN"/>
    <property type="match status" value="1"/>
</dbReference>
<reference evidence="8 9" key="1">
    <citation type="submission" date="2020-08" db="EMBL/GenBank/DDBJ databases">
        <title>Genome public.</title>
        <authorList>
            <person name="Liu C."/>
            <person name="Sun Q."/>
        </authorList>
    </citation>
    <scope>NUCLEOTIDE SEQUENCE [LARGE SCALE GENOMIC DNA]</scope>
    <source>
        <strain evidence="8 9">New-7</strain>
    </source>
</reference>
<dbReference type="InterPro" id="IPR013655">
    <property type="entry name" value="PAS_fold_3"/>
</dbReference>
<dbReference type="Pfam" id="PF00512">
    <property type="entry name" value="HisKA"/>
    <property type="match status" value="1"/>
</dbReference>
<dbReference type="Pfam" id="PF08447">
    <property type="entry name" value="PAS_3"/>
    <property type="match status" value="1"/>
</dbReference>
<dbReference type="InterPro" id="IPR004358">
    <property type="entry name" value="Sig_transdc_His_kin-like_C"/>
</dbReference>
<feature type="domain" description="Histidine kinase" evidence="7">
    <location>
        <begin position="205"/>
        <end position="420"/>
    </location>
</feature>
<keyword evidence="3" id="KW-0597">Phosphoprotein</keyword>
<dbReference type="InterPro" id="IPR003594">
    <property type="entry name" value="HATPase_dom"/>
</dbReference>
<proteinExistence type="predicted"/>
<keyword evidence="6" id="KW-0902">Two-component regulatory system</keyword>
<evidence type="ECO:0000313" key="8">
    <source>
        <dbReference type="EMBL" id="MBC5616341.1"/>
    </source>
</evidence>
<dbReference type="SUPFAM" id="SSF55785">
    <property type="entry name" value="PYP-like sensor domain (PAS domain)"/>
    <property type="match status" value="1"/>
</dbReference>
<dbReference type="Gene3D" id="1.10.287.130">
    <property type="match status" value="1"/>
</dbReference>
<dbReference type="Gene3D" id="3.30.565.10">
    <property type="entry name" value="Histidine kinase-like ATPase, C-terminal domain"/>
    <property type="match status" value="1"/>
</dbReference>
<dbReference type="InterPro" id="IPR036097">
    <property type="entry name" value="HisK_dim/P_sf"/>
</dbReference>
<keyword evidence="5 8" id="KW-0418">Kinase</keyword>
<dbReference type="InterPro" id="IPR003661">
    <property type="entry name" value="HisK_dim/P_dom"/>
</dbReference>
<evidence type="ECO:0000256" key="3">
    <source>
        <dbReference type="ARBA" id="ARBA00022553"/>
    </source>
</evidence>
<dbReference type="GO" id="GO:0016301">
    <property type="term" value="F:kinase activity"/>
    <property type="evidence" value="ECO:0007669"/>
    <property type="project" value="UniProtKB-KW"/>
</dbReference>
<dbReference type="InterPro" id="IPR005467">
    <property type="entry name" value="His_kinase_dom"/>
</dbReference>
<dbReference type="InterPro" id="IPR036890">
    <property type="entry name" value="HATPase_C_sf"/>
</dbReference>
<dbReference type="SMART" id="SM00388">
    <property type="entry name" value="HisKA"/>
    <property type="match status" value="1"/>
</dbReference>
<keyword evidence="4" id="KW-0808">Transferase</keyword>
<dbReference type="SUPFAM" id="SSF47384">
    <property type="entry name" value="Homodimeric domain of signal transducing histidine kinase"/>
    <property type="match status" value="1"/>
</dbReference>